<feature type="domain" description="NFACT RNA-binding" evidence="2">
    <location>
        <begin position="217"/>
        <end position="307"/>
    </location>
</feature>
<sequence>MTERQAHRPRPGPDRRTLVVRALRRYRSRLARKLEALRGDLAEAKRAPEHRRAGEALLAYLHRVPVRASNVSLPDPADPERTIEIELDPAIKPQANAARYFKRAAKGERGLAQIPPRIAAAEDELRELDELLERASAAEATGRPVPEAAEQELDAALELDLEQALTGLPPGLRGTLRPRAVRPPVARGRAHPAPHEPAAPRAEPRAPSARLQPRRLKSVEGWEVMIGRNNEGNDYLTHRLARPEDYWFHVHGASGSHVVLRRGKGKNEPSKRTIEEVAAWAAFYSQARTAGKVPVIVTRKKYVRKPRKGPPGLALCEREKTVMVRPAEPPREAMATVWGRETAGD</sequence>
<dbReference type="InterPro" id="IPR008532">
    <property type="entry name" value="NFACT_RNA-bd"/>
</dbReference>
<organism evidence="3 4">
    <name type="scientific">Eiseniibacteriota bacterium</name>
    <dbReference type="NCBI Taxonomy" id="2212470"/>
    <lineage>
        <taxon>Bacteria</taxon>
        <taxon>Candidatus Eiseniibacteriota</taxon>
    </lineage>
</organism>
<dbReference type="Pfam" id="PF05833">
    <property type="entry name" value="NFACT_N"/>
    <property type="match status" value="1"/>
</dbReference>
<evidence type="ECO:0000256" key="1">
    <source>
        <dbReference type="SAM" id="MobiDB-lite"/>
    </source>
</evidence>
<dbReference type="GO" id="GO:0072344">
    <property type="term" value="P:rescue of stalled ribosome"/>
    <property type="evidence" value="ECO:0007669"/>
    <property type="project" value="TreeGrafter"/>
</dbReference>
<reference evidence="3 4" key="1">
    <citation type="journal article" date="2019" name="Nat. Microbiol.">
        <title>Mediterranean grassland soil C-N compound turnover is dependent on rainfall and depth, and is mediated by genomically divergent microorganisms.</title>
        <authorList>
            <person name="Diamond S."/>
            <person name="Andeer P.F."/>
            <person name="Li Z."/>
            <person name="Crits-Christoph A."/>
            <person name="Burstein D."/>
            <person name="Anantharaman K."/>
            <person name="Lane K.R."/>
            <person name="Thomas B.C."/>
            <person name="Pan C."/>
            <person name="Northen T.R."/>
            <person name="Banfield J.F."/>
        </authorList>
    </citation>
    <scope>NUCLEOTIDE SEQUENCE [LARGE SCALE GENOMIC DNA]</scope>
    <source>
        <strain evidence="3">WS_3</strain>
    </source>
</reference>
<evidence type="ECO:0000259" key="2">
    <source>
        <dbReference type="Pfam" id="PF05670"/>
    </source>
</evidence>
<dbReference type="GO" id="GO:0000049">
    <property type="term" value="F:tRNA binding"/>
    <property type="evidence" value="ECO:0007669"/>
    <property type="project" value="TreeGrafter"/>
</dbReference>
<feature type="region of interest" description="Disordered" evidence="1">
    <location>
        <begin position="167"/>
        <end position="212"/>
    </location>
</feature>
<dbReference type="InterPro" id="IPR051608">
    <property type="entry name" value="RQC_Subunit_NEMF"/>
</dbReference>
<dbReference type="Pfam" id="PF05670">
    <property type="entry name" value="NFACT-R_1"/>
    <property type="match status" value="1"/>
</dbReference>
<feature type="compositionally biased region" description="Low complexity" evidence="1">
    <location>
        <begin position="199"/>
        <end position="210"/>
    </location>
</feature>
<evidence type="ECO:0000313" key="4">
    <source>
        <dbReference type="Proteomes" id="UP000320184"/>
    </source>
</evidence>
<accession>A0A538S8X6</accession>
<dbReference type="Proteomes" id="UP000320184">
    <property type="component" value="Unassembled WGS sequence"/>
</dbReference>
<name>A0A538S8X6_UNCEI</name>
<dbReference type="GO" id="GO:0043023">
    <property type="term" value="F:ribosomal large subunit binding"/>
    <property type="evidence" value="ECO:0007669"/>
    <property type="project" value="TreeGrafter"/>
</dbReference>
<gene>
    <name evidence="3" type="ORF">E6K73_13110</name>
</gene>
<dbReference type="PANTHER" id="PTHR15239:SF6">
    <property type="entry name" value="RIBOSOME QUALITY CONTROL COMPLEX SUBUNIT NEMF"/>
    <property type="match status" value="1"/>
</dbReference>
<dbReference type="PANTHER" id="PTHR15239">
    <property type="entry name" value="NUCLEAR EXPORT MEDIATOR FACTOR NEMF"/>
    <property type="match status" value="1"/>
</dbReference>
<feature type="compositionally biased region" description="Low complexity" evidence="1">
    <location>
        <begin position="167"/>
        <end position="187"/>
    </location>
</feature>
<dbReference type="AlphaFoldDB" id="A0A538S8X6"/>
<proteinExistence type="predicted"/>
<comment type="caution">
    <text evidence="3">The sequence shown here is derived from an EMBL/GenBank/DDBJ whole genome shotgun (WGS) entry which is preliminary data.</text>
</comment>
<evidence type="ECO:0000313" key="3">
    <source>
        <dbReference type="EMBL" id="TMQ47829.1"/>
    </source>
</evidence>
<dbReference type="EMBL" id="VBOT01000165">
    <property type="protein sequence ID" value="TMQ47829.1"/>
    <property type="molecule type" value="Genomic_DNA"/>
</dbReference>
<dbReference type="GO" id="GO:1990112">
    <property type="term" value="C:RQC complex"/>
    <property type="evidence" value="ECO:0007669"/>
    <property type="project" value="TreeGrafter"/>
</dbReference>
<protein>
    <submittedName>
        <fullName evidence="3">DUF814 domain-containing protein</fullName>
    </submittedName>
</protein>